<dbReference type="EMBL" id="CP004885">
    <property type="protein sequence ID" value="AGX88250.1"/>
    <property type="molecule type" value="Genomic_DNA"/>
</dbReference>
<dbReference type="PANTHER" id="PTHR13610:SF9">
    <property type="entry name" value="FI06469P"/>
    <property type="match status" value="1"/>
</dbReference>
<dbReference type="eggNOG" id="COG2226">
    <property type="taxonomic scope" value="Bacteria"/>
</dbReference>
<organism evidence="5 6">
    <name type="scientific">Candidatus Symbiobacter mobilis CR</name>
    <dbReference type="NCBI Taxonomy" id="946483"/>
    <lineage>
        <taxon>Bacteria</taxon>
        <taxon>Pseudomonadati</taxon>
        <taxon>Pseudomonadota</taxon>
        <taxon>Betaproteobacteria</taxon>
        <taxon>Burkholderiales</taxon>
        <taxon>Comamonadaceae</taxon>
    </lineage>
</organism>
<dbReference type="Gene3D" id="3.40.50.150">
    <property type="entry name" value="Vaccinia Virus protein VP39"/>
    <property type="match status" value="1"/>
</dbReference>
<dbReference type="PANTHER" id="PTHR13610">
    <property type="entry name" value="METHYLTRANSFERASE DOMAIN-CONTAINING PROTEIN"/>
    <property type="match status" value="1"/>
</dbReference>
<evidence type="ECO:0000256" key="2">
    <source>
        <dbReference type="ARBA" id="ARBA00022679"/>
    </source>
</evidence>
<keyword evidence="3" id="KW-0949">S-adenosyl-L-methionine</keyword>
<dbReference type="OrthoDB" id="5611641at2"/>
<keyword evidence="4" id="KW-0812">Transmembrane</keyword>
<dbReference type="GO" id="GO:0032259">
    <property type="term" value="P:methylation"/>
    <property type="evidence" value="ECO:0007669"/>
    <property type="project" value="UniProtKB-KW"/>
</dbReference>
<proteinExistence type="predicted"/>
<keyword evidence="2 5" id="KW-0808">Transferase</keyword>
<dbReference type="KEGG" id="cbx:Cenrod_2181"/>
<keyword evidence="4" id="KW-1133">Transmembrane helix</keyword>
<evidence type="ECO:0000256" key="3">
    <source>
        <dbReference type="ARBA" id="ARBA00022691"/>
    </source>
</evidence>
<dbReference type="GO" id="GO:0016279">
    <property type="term" value="F:protein-lysine N-methyltransferase activity"/>
    <property type="evidence" value="ECO:0007669"/>
    <property type="project" value="InterPro"/>
</dbReference>
<feature type="transmembrane region" description="Helical" evidence="4">
    <location>
        <begin position="58"/>
        <end position="74"/>
    </location>
</feature>
<accession>U5NAA2</accession>
<reference evidence="5 6" key="1">
    <citation type="journal article" date="2013" name="Genome Biol.">
        <title>Genomic analysis reveals key aspects of prokaryotic symbiosis in the phototrophic consortium "Chlorochromatium aggregatum".</title>
        <authorList>
            <person name="Liu Z."/>
            <person name="Muller J."/>
            <person name="Li T."/>
            <person name="Alvey R.M."/>
            <person name="Vogl K."/>
            <person name="Frigaard N.U."/>
            <person name="Rockwell N.C."/>
            <person name="Boyd E.S."/>
            <person name="Tomsho L.P."/>
            <person name="Schuster S.C."/>
            <person name="Henke P."/>
            <person name="Rohde M."/>
            <person name="Overmann J."/>
            <person name="Bryant D.A."/>
        </authorList>
    </citation>
    <scope>NUCLEOTIDE SEQUENCE [LARGE SCALE GENOMIC DNA]</scope>
    <source>
        <strain evidence="5">CR</strain>
    </source>
</reference>
<evidence type="ECO:0000256" key="4">
    <source>
        <dbReference type="SAM" id="Phobius"/>
    </source>
</evidence>
<keyword evidence="4" id="KW-0472">Membrane</keyword>
<dbReference type="RefSeq" id="WP_022775490.1">
    <property type="nucleotide sequence ID" value="NC_022576.1"/>
</dbReference>
<evidence type="ECO:0000313" key="5">
    <source>
        <dbReference type="EMBL" id="AGX88250.1"/>
    </source>
</evidence>
<keyword evidence="1 5" id="KW-0489">Methyltransferase</keyword>
<gene>
    <name evidence="5" type="ORF">Cenrod_2181</name>
</gene>
<feature type="transmembrane region" description="Helical" evidence="4">
    <location>
        <begin position="29"/>
        <end position="51"/>
    </location>
</feature>
<sequence length="246" mass="26599">MRYLAQTWPLPAVLAWGLAWGVFGALGHWGIATGLAALVACTVGVGASVLGGSWWRRVLIALGFPLSLGLSGAAPFAGGYWLLPLAVLLLVYPYRAWKDAPLFPTPPGALDDLPGHAPLQAGAAILDAGCGVGDGLRALRRAYPQARLHGIEYSWPLRLACALRCPGATVRHGDFWAADWSPYAMVYLFQRPETMHRALEKAQKDLLPGAYLVSLEFEATGWMPHATLRLPDGRPVWVYRAPVRLA</sequence>
<dbReference type="AlphaFoldDB" id="U5NAA2"/>
<dbReference type="InterPro" id="IPR029063">
    <property type="entry name" value="SAM-dependent_MTases_sf"/>
</dbReference>
<dbReference type="HOGENOM" id="CLU_089659_0_0_4"/>
<protein>
    <submittedName>
        <fullName evidence="5">Methyltransferase type 12</fullName>
    </submittedName>
</protein>
<dbReference type="PATRIC" id="fig|946483.4.peg.2194"/>
<dbReference type="InterPro" id="IPR026170">
    <property type="entry name" value="FAM173A/B"/>
</dbReference>
<name>U5NAA2_9BURK</name>
<evidence type="ECO:0000256" key="1">
    <source>
        <dbReference type="ARBA" id="ARBA00022603"/>
    </source>
</evidence>
<dbReference type="Proteomes" id="UP000017184">
    <property type="component" value="Chromosome"/>
</dbReference>
<keyword evidence="6" id="KW-1185">Reference proteome</keyword>
<dbReference type="CDD" id="cd02440">
    <property type="entry name" value="AdoMet_MTases"/>
    <property type="match status" value="1"/>
</dbReference>
<evidence type="ECO:0000313" key="6">
    <source>
        <dbReference type="Proteomes" id="UP000017184"/>
    </source>
</evidence>
<dbReference type="STRING" id="946483.Cenrod_2181"/>
<dbReference type="SUPFAM" id="SSF53335">
    <property type="entry name" value="S-adenosyl-L-methionine-dependent methyltransferases"/>
    <property type="match status" value="1"/>
</dbReference>